<dbReference type="Pfam" id="PF01943">
    <property type="entry name" value="Polysacc_synt"/>
    <property type="match status" value="1"/>
</dbReference>
<dbReference type="Proteomes" id="UP000177107">
    <property type="component" value="Unassembled WGS sequence"/>
</dbReference>
<gene>
    <name evidence="6" type="ORF">A3C95_00340</name>
</gene>
<evidence type="ECO:0000313" key="6">
    <source>
        <dbReference type="EMBL" id="OGG67757.1"/>
    </source>
</evidence>
<evidence type="ECO:0000313" key="7">
    <source>
        <dbReference type="Proteomes" id="UP000177107"/>
    </source>
</evidence>
<dbReference type="AlphaFoldDB" id="A0A1F6E2F8"/>
<evidence type="ECO:0008006" key="8">
    <source>
        <dbReference type="Google" id="ProtNLM"/>
    </source>
</evidence>
<evidence type="ECO:0000256" key="2">
    <source>
        <dbReference type="ARBA" id="ARBA00022692"/>
    </source>
</evidence>
<evidence type="ECO:0000256" key="1">
    <source>
        <dbReference type="ARBA" id="ARBA00004141"/>
    </source>
</evidence>
<dbReference type="PANTHER" id="PTHR43424:SF1">
    <property type="entry name" value="LOCUS PUTATIVE PROTEIN 1-RELATED"/>
    <property type="match status" value="1"/>
</dbReference>
<dbReference type="InterPro" id="IPR052556">
    <property type="entry name" value="PolySynth_Transporter"/>
</dbReference>
<comment type="caution">
    <text evidence="6">The sequence shown here is derived from an EMBL/GenBank/DDBJ whole genome shotgun (WGS) entry which is preliminary data.</text>
</comment>
<feature type="transmembrane region" description="Helical" evidence="5">
    <location>
        <begin position="60"/>
        <end position="82"/>
    </location>
</feature>
<dbReference type="STRING" id="1798499.A3C95_00340"/>
<protein>
    <recommendedName>
        <fullName evidence="8">Polysaccharide biosynthesis protein C-terminal domain-containing protein</fullName>
    </recommendedName>
</protein>
<sequence length="410" mass="44344">MRALFYRLLRSSERFFGTDMVYAGTGGLWLTGGQFATTLLAFVLAVALANFLEPEKYGNYKYILSLADVIGVFTLTGLTTAVTRAAARGCDGSLGTAFKRSLTWSISMLVIAGALGAYYLTQGNALLGIGLLVIGATMPLIVAASLYRPFLMGRGEFKWGALGGILQNGVPLLAVLITVFFTDSVLALIAAYFVSNLLVVTLLYRLAMRMARNREQDPAMVGLGNHLSVMGIISTIASQFDSILVFQSLGGAALAAFSLATAIPDVIRGTFKNVDALAMPKFAGKSKEEMKRAVWSKFPVLLFMTLAIGTAYALAAPYLFSLFFPAYMSAVPLSQVYALILPLSFMLASAYFDSQAAVKERYILNIFNSTTRIGFTLIGIYFFGLWGAIAGRLVSRFFNVLLSAYLIARH</sequence>
<feature type="transmembrane region" description="Helical" evidence="5">
    <location>
        <begin position="159"/>
        <end position="181"/>
    </location>
</feature>
<feature type="transmembrane region" description="Helical" evidence="5">
    <location>
        <begin position="102"/>
        <end position="120"/>
    </location>
</feature>
<feature type="transmembrane region" description="Helical" evidence="5">
    <location>
        <begin position="326"/>
        <end position="350"/>
    </location>
</feature>
<evidence type="ECO:0000256" key="5">
    <source>
        <dbReference type="SAM" id="Phobius"/>
    </source>
</evidence>
<proteinExistence type="predicted"/>
<dbReference type="EMBL" id="MFLM01000024">
    <property type="protein sequence ID" value="OGG67757.1"/>
    <property type="molecule type" value="Genomic_DNA"/>
</dbReference>
<dbReference type="InterPro" id="IPR002797">
    <property type="entry name" value="Polysacc_synth"/>
</dbReference>
<keyword evidence="3 5" id="KW-1133">Transmembrane helix</keyword>
<comment type="subcellular location">
    <subcellularLocation>
        <location evidence="1">Membrane</location>
        <topology evidence="1">Multi-pass membrane protein</topology>
    </subcellularLocation>
</comment>
<accession>A0A1F6E2F8</accession>
<evidence type="ECO:0000256" key="4">
    <source>
        <dbReference type="ARBA" id="ARBA00023136"/>
    </source>
</evidence>
<feature type="transmembrane region" description="Helical" evidence="5">
    <location>
        <begin position="21"/>
        <end position="48"/>
    </location>
</feature>
<feature type="transmembrane region" description="Helical" evidence="5">
    <location>
        <begin position="187"/>
        <end position="207"/>
    </location>
</feature>
<keyword evidence="2 5" id="KW-0812">Transmembrane</keyword>
<dbReference type="PANTHER" id="PTHR43424">
    <property type="entry name" value="LOCUS PUTATIVE PROTEIN 1-RELATED"/>
    <property type="match status" value="1"/>
</dbReference>
<dbReference type="GO" id="GO:0016020">
    <property type="term" value="C:membrane"/>
    <property type="evidence" value="ECO:0007669"/>
    <property type="project" value="UniProtKB-SubCell"/>
</dbReference>
<reference evidence="6 7" key="1">
    <citation type="journal article" date="2016" name="Nat. Commun.">
        <title>Thousands of microbial genomes shed light on interconnected biogeochemical processes in an aquifer system.</title>
        <authorList>
            <person name="Anantharaman K."/>
            <person name="Brown C.T."/>
            <person name="Hug L.A."/>
            <person name="Sharon I."/>
            <person name="Castelle C.J."/>
            <person name="Probst A.J."/>
            <person name="Thomas B.C."/>
            <person name="Singh A."/>
            <person name="Wilkins M.J."/>
            <person name="Karaoz U."/>
            <person name="Brodie E.L."/>
            <person name="Williams K.H."/>
            <person name="Hubbard S.S."/>
            <person name="Banfield J.F."/>
        </authorList>
    </citation>
    <scope>NUCLEOTIDE SEQUENCE [LARGE SCALE GENOMIC DNA]</scope>
</reference>
<feature type="transmembrane region" description="Helical" evidence="5">
    <location>
        <begin position="300"/>
        <end position="320"/>
    </location>
</feature>
<name>A0A1F6E2F8_9BACT</name>
<keyword evidence="4 5" id="KW-0472">Membrane</keyword>
<organism evidence="6 7">
    <name type="scientific">Candidatus Kaiserbacteria bacterium RIFCSPHIGHO2_02_FULL_56_30</name>
    <dbReference type="NCBI Taxonomy" id="1798499"/>
    <lineage>
        <taxon>Bacteria</taxon>
        <taxon>Candidatus Kaiseribacteriota</taxon>
    </lineage>
</organism>
<feature type="transmembrane region" description="Helical" evidence="5">
    <location>
        <begin position="126"/>
        <end position="147"/>
    </location>
</feature>
<evidence type="ECO:0000256" key="3">
    <source>
        <dbReference type="ARBA" id="ARBA00022989"/>
    </source>
</evidence>